<sequence>EDSTICNKSRDLSYQNDTQLFRHNDELSESNIALPETIPFDEKTTISYLTDQISANNSSKTSNSYFLTKYLQKVLRNSLNTKNNANQRIHHEAIELIRTPTNSSLSTLNSSNENTENNILEDSIPLKVFPLNAMISEVDEIIRRPILPAKHIRYKRIFSDCIKTNNTSSEFRNSTESQPSNRKVDKTSQNQNSACDSNGNNDLLPTANAIGNNVDKTSQNQNSACDSNGNNDLLPTANAIGNNVRASADESTFIKNFTTKERSATSTFDTTRAPITEAQKAEDTEILSKLPAKYHSFKDVFSKIEADKLPPHRPYDHTIPLKPNTEVPYGPLYNLSKVEL</sequence>
<feature type="non-terminal residue" evidence="2">
    <location>
        <position position="340"/>
    </location>
</feature>
<proteinExistence type="predicted"/>
<dbReference type="OrthoDB" id="2447685at2759"/>
<evidence type="ECO:0000313" key="3">
    <source>
        <dbReference type="Proteomes" id="UP000054107"/>
    </source>
</evidence>
<dbReference type="AlphaFoldDB" id="A0A0B7MWC4"/>
<name>A0A0B7MWC4_9FUNG</name>
<feature type="non-terminal residue" evidence="2">
    <location>
        <position position="1"/>
    </location>
</feature>
<gene>
    <name evidence="2" type="primary">PARPA_04037.1 scaffold 11049</name>
</gene>
<feature type="region of interest" description="Disordered" evidence="1">
    <location>
        <begin position="168"/>
        <end position="230"/>
    </location>
</feature>
<reference evidence="2 3" key="1">
    <citation type="submission" date="2014-09" db="EMBL/GenBank/DDBJ databases">
        <authorList>
            <person name="Ellenberger Sabrina"/>
        </authorList>
    </citation>
    <scope>NUCLEOTIDE SEQUENCE [LARGE SCALE GENOMIC DNA]</scope>
    <source>
        <strain evidence="2 3">CBS 412.66</strain>
    </source>
</reference>
<dbReference type="Proteomes" id="UP000054107">
    <property type="component" value="Unassembled WGS sequence"/>
</dbReference>
<evidence type="ECO:0000313" key="2">
    <source>
        <dbReference type="EMBL" id="CEP10366.1"/>
    </source>
</evidence>
<keyword evidence="3" id="KW-1185">Reference proteome</keyword>
<protein>
    <submittedName>
        <fullName evidence="2">Uncharacterized protein</fullName>
    </submittedName>
</protein>
<evidence type="ECO:0000256" key="1">
    <source>
        <dbReference type="SAM" id="MobiDB-lite"/>
    </source>
</evidence>
<dbReference type="EMBL" id="LN723898">
    <property type="protein sequence ID" value="CEP10366.1"/>
    <property type="molecule type" value="Genomic_DNA"/>
</dbReference>
<organism evidence="2 3">
    <name type="scientific">Parasitella parasitica</name>
    <dbReference type="NCBI Taxonomy" id="35722"/>
    <lineage>
        <taxon>Eukaryota</taxon>
        <taxon>Fungi</taxon>
        <taxon>Fungi incertae sedis</taxon>
        <taxon>Mucoromycota</taxon>
        <taxon>Mucoromycotina</taxon>
        <taxon>Mucoromycetes</taxon>
        <taxon>Mucorales</taxon>
        <taxon>Mucorineae</taxon>
        <taxon>Mucoraceae</taxon>
        <taxon>Parasitella</taxon>
    </lineage>
</organism>
<accession>A0A0B7MWC4</accession>